<comment type="similarity">
    <text evidence="6">Belongs to the ABC-4 integral membrane protein family.</text>
</comment>
<evidence type="ECO:0000256" key="7">
    <source>
        <dbReference type="SAM" id="Phobius"/>
    </source>
</evidence>
<keyword evidence="2" id="KW-1003">Cell membrane</keyword>
<feature type="transmembrane region" description="Helical" evidence="7">
    <location>
        <begin position="676"/>
        <end position="705"/>
    </location>
</feature>
<evidence type="ECO:0000259" key="9">
    <source>
        <dbReference type="Pfam" id="PF12704"/>
    </source>
</evidence>
<feature type="domain" description="MacB-like periplasmic core" evidence="9">
    <location>
        <begin position="442"/>
        <end position="647"/>
    </location>
</feature>
<comment type="subcellular location">
    <subcellularLocation>
        <location evidence="1">Cell membrane</location>
        <topology evidence="1">Multi-pass membrane protein</topology>
    </subcellularLocation>
</comment>
<dbReference type="InterPro" id="IPR003838">
    <property type="entry name" value="ABC3_permease_C"/>
</dbReference>
<dbReference type="GO" id="GO:0005886">
    <property type="term" value="C:plasma membrane"/>
    <property type="evidence" value="ECO:0007669"/>
    <property type="project" value="UniProtKB-SubCell"/>
</dbReference>
<accession>A0A1H8WC83</accession>
<dbReference type="STRING" id="112903.SAMN04490178_11542"/>
<keyword evidence="5 7" id="KW-0472">Membrane</keyword>
<feature type="transmembrane region" description="Helical" evidence="7">
    <location>
        <begin position="726"/>
        <end position="751"/>
    </location>
</feature>
<reference evidence="10 11" key="1">
    <citation type="submission" date="2016-10" db="EMBL/GenBank/DDBJ databases">
        <authorList>
            <person name="de Groot N.N."/>
        </authorList>
    </citation>
    <scope>NUCLEOTIDE SEQUENCE [LARGE SCALE GENOMIC DNA]</scope>
    <source>
        <strain evidence="10 11">DSM 13305</strain>
    </source>
</reference>
<dbReference type="InterPro" id="IPR050250">
    <property type="entry name" value="Macrolide_Exporter_MacB"/>
</dbReference>
<evidence type="ECO:0000256" key="4">
    <source>
        <dbReference type="ARBA" id="ARBA00022989"/>
    </source>
</evidence>
<feature type="transmembrane region" description="Helical" evidence="7">
    <location>
        <begin position="771"/>
        <end position="795"/>
    </location>
</feature>
<gene>
    <name evidence="10" type="ORF">SAMN04490178_11542</name>
</gene>
<dbReference type="PANTHER" id="PTHR30572:SF4">
    <property type="entry name" value="ABC TRANSPORTER PERMEASE YTRF"/>
    <property type="match status" value="1"/>
</dbReference>
<feature type="transmembrane region" description="Helical" evidence="7">
    <location>
        <begin position="26"/>
        <end position="49"/>
    </location>
</feature>
<dbReference type="Pfam" id="PF02687">
    <property type="entry name" value="FtsX"/>
    <property type="match status" value="2"/>
</dbReference>
<evidence type="ECO:0000313" key="10">
    <source>
        <dbReference type="EMBL" id="SEP25250.1"/>
    </source>
</evidence>
<dbReference type="InterPro" id="IPR025857">
    <property type="entry name" value="MacB_PCD"/>
</dbReference>
<dbReference type="Proteomes" id="UP000198847">
    <property type="component" value="Unassembled WGS sequence"/>
</dbReference>
<keyword evidence="4 7" id="KW-1133">Transmembrane helix</keyword>
<dbReference type="OrthoDB" id="9780560at2"/>
<dbReference type="EMBL" id="FODY01000015">
    <property type="protein sequence ID" value="SEP25250.1"/>
    <property type="molecule type" value="Genomic_DNA"/>
</dbReference>
<proteinExistence type="inferred from homology"/>
<evidence type="ECO:0000256" key="3">
    <source>
        <dbReference type="ARBA" id="ARBA00022692"/>
    </source>
</evidence>
<organism evidence="10 11">
    <name type="scientific">Propionispora vibrioides</name>
    <dbReference type="NCBI Taxonomy" id="112903"/>
    <lineage>
        <taxon>Bacteria</taxon>
        <taxon>Bacillati</taxon>
        <taxon>Bacillota</taxon>
        <taxon>Negativicutes</taxon>
        <taxon>Selenomonadales</taxon>
        <taxon>Sporomusaceae</taxon>
        <taxon>Propionispora</taxon>
    </lineage>
</organism>
<evidence type="ECO:0000259" key="8">
    <source>
        <dbReference type="Pfam" id="PF02687"/>
    </source>
</evidence>
<evidence type="ECO:0000313" key="11">
    <source>
        <dbReference type="Proteomes" id="UP000198847"/>
    </source>
</evidence>
<feature type="transmembrane region" description="Helical" evidence="7">
    <location>
        <begin position="265"/>
        <end position="292"/>
    </location>
</feature>
<feature type="domain" description="ABC3 transporter permease C-terminal" evidence="8">
    <location>
        <begin position="271"/>
        <end position="388"/>
    </location>
</feature>
<dbReference type="Pfam" id="PF12704">
    <property type="entry name" value="MacB_PCD"/>
    <property type="match status" value="1"/>
</dbReference>
<sequence>MISYTLWGPRWRKVLADLWGNKLRTLLVVLSITVGVFAVGMVYSAYLMFERDLDASWRSAVPASASLYADPFDQELVDSVRSLRGVKEAEGRRNVDLRVRTAGGEWRQMFLTAIPDYSRQKVNRIKSQTGAWPPGDGDVLLERSSLAELGVAQGGNIQVETSDGHKRTLKITGTVYDPSQIPSMFSGRSYGYISMDTLEKLDEERRLDQVNFVVEPWVLKGKDTAPIEAVGRRAWSKLEQGDTTVFWLQVNKPGEHQLQSIMNALILLLTVLGILSLLLGTFLLVNTIAAILTQQIRQVGIMKAIGARRDQILRMYLTMVGVYGVLALVIAAPLGALAASMVTGFMAQVFNFDSGGLELPGKVLLLEAVAALGVPALAAVWPVWRGTGITVREAISDYGIGSADTQGRLDRWIDRLLERLKNVSRPALLSLRNTFRKKGRLALTLLTLTIAGTVFMAVFTVRSSLYSTLDEALDYFRYDISVGFTENYRAARIEHEVLRVPGVKAAEAWGFTSGRILQSERKEAEDDASKNVIILAPPVGSKMIQPQLIAGRWLVPEDESALVVNTETLKDSPRLTVGSPAIIKIGTRKLTFTVVGIAKSTMTGPLAYAPYSWFSGAIQEAGGARSVQITAAAANPQEQTELGRRLEEHLKKNNLRVQNVDITWEQKQRIRSQFDILIVFLLLMAILLAIVGALGLMGTMGINVLERTREIGIMRAIGASSSTIGRIFVVEALCIGVLSWLFSLVLALPVAALLSYEVGVMFMQSPLTFSFSFWGVGIWLVVSVLLSVAASLIPARNAARLSVREVLGYE</sequence>
<evidence type="ECO:0000256" key="5">
    <source>
        <dbReference type="ARBA" id="ARBA00023136"/>
    </source>
</evidence>
<evidence type="ECO:0000256" key="2">
    <source>
        <dbReference type="ARBA" id="ARBA00022475"/>
    </source>
</evidence>
<name>A0A1H8WC83_9FIRM</name>
<evidence type="ECO:0000256" key="1">
    <source>
        <dbReference type="ARBA" id="ARBA00004651"/>
    </source>
</evidence>
<keyword evidence="3 7" id="KW-0812">Transmembrane</keyword>
<feature type="transmembrane region" description="Helical" evidence="7">
    <location>
        <begin position="441"/>
        <end position="461"/>
    </location>
</feature>
<protein>
    <submittedName>
        <fullName evidence="10">Putative ABC transport system permease protein</fullName>
    </submittedName>
</protein>
<dbReference type="AlphaFoldDB" id="A0A1H8WC83"/>
<dbReference type="GO" id="GO:0022857">
    <property type="term" value="F:transmembrane transporter activity"/>
    <property type="evidence" value="ECO:0007669"/>
    <property type="project" value="TreeGrafter"/>
</dbReference>
<feature type="transmembrane region" description="Helical" evidence="7">
    <location>
        <begin position="363"/>
        <end position="384"/>
    </location>
</feature>
<dbReference type="PANTHER" id="PTHR30572">
    <property type="entry name" value="MEMBRANE COMPONENT OF TRANSPORTER-RELATED"/>
    <property type="match status" value="1"/>
</dbReference>
<feature type="transmembrane region" description="Helical" evidence="7">
    <location>
        <begin position="313"/>
        <end position="343"/>
    </location>
</feature>
<dbReference type="RefSeq" id="WP_091747963.1">
    <property type="nucleotide sequence ID" value="NZ_FODY01000015.1"/>
</dbReference>
<evidence type="ECO:0000256" key="6">
    <source>
        <dbReference type="ARBA" id="ARBA00038076"/>
    </source>
</evidence>
<keyword evidence="11" id="KW-1185">Reference proteome</keyword>
<feature type="domain" description="ABC3 transporter permease C-terminal" evidence="8">
    <location>
        <begin position="683"/>
        <end position="802"/>
    </location>
</feature>